<dbReference type="Gene3D" id="2.80.10.50">
    <property type="match status" value="1"/>
</dbReference>
<dbReference type="InterPro" id="IPR035992">
    <property type="entry name" value="Ricin_B-like_lectins"/>
</dbReference>
<evidence type="ECO:0000259" key="1">
    <source>
        <dbReference type="Pfam" id="PF14200"/>
    </source>
</evidence>
<proteinExistence type="predicted"/>
<gene>
    <name evidence="2" type="ORF">UCDDA912_g00381</name>
</gene>
<reference evidence="2 3" key="1">
    <citation type="submission" date="2015-05" db="EMBL/GenBank/DDBJ databases">
        <title>Distinctive expansion of gene families associated with plant cell wall degradation and secondary metabolism in the genomes of grapevine trunk pathogens.</title>
        <authorList>
            <person name="Lawrence D.P."/>
            <person name="Travadon R."/>
            <person name="Rolshausen P.E."/>
            <person name="Baumgartner K."/>
        </authorList>
    </citation>
    <scope>NUCLEOTIDE SEQUENCE [LARGE SCALE GENOMIC DNA]</scope>
    <source>
        <strain evidence="2">DA912</strain>
    </source>
</reference>
<dbReference type="AlphaFoldDB" id="A0A0G2FZS7"/>
<comment type="caution">
    <text evidence="2">The sequence shown here is derived from an EMBL/GenBank/DDBJ whole genome shotgun (WGS) entry which is preliminary data.</text>
</comment>
<evidence type="ECO:0000313" key="3">
    <source>
        <dbReference type="Proteomes" id="UP000034680"/>
    </source>
</evidence>
<name>A0A0G2FZS7_9PEZI</name>
<dbReference type="SUPFAM" id="SSF50370">
    <property type="entry name" value="Ricin B-like lectins"/>
    <property type="match status" value="1"/>
</dbReference>
<accession>A0A0G2FZS7</accession>
<dbReference type="OrthoDB" id="4597430at2759"/>
<dbReference type="Pfam" id="PF14200">
    <property type="entry name" value="RicinB_lectin_2"/>
    <property type="match status" value="1"/>
</dbReference>
<protein>
    <recommendedName>
        <fullName evidence="1">Ricin B lectin domain-containing protein</fullName>
    </recommendedName>
</protein>
<reference evidence="2 3" key="2">
    <citation type="submission" date="2015-05" db="EMBL/GenBank/DDBJ databases">
        <authorList>
            <person name="Morales-Cruz A."/>
            <person name="Amrine K.C."/>
            <person name="Cantu D."/>
        </authorList>
    </citation>
    <scope>NUCLEOTIDE SEQUENCE [LARGE SCALE GENOMIC DNA]</scope>
    <source>
        <strain evidence="2">DA912</strain>
    </source>
</reference>
<feature type="domain" description="Ricin B lectin" evidence="1">
    <location>
        <begin position="57"/>
        <end position="143"/>
    </location>
</feature>
<keyword evidence="3" id="KW-1185">Reference proteome</keyword>
<dbReference type="InterPro" id="IPR000772">
    <property type="entry name" value="Ricin_B_lectin"/>
</dbReference>
<dbReference type="Proteomes" id="UP000034680">
    <property type="component" value="Unassembled WGS sequence"/>
</dbReference>
<evidence type="ECO:0000313" key="2">
    <source>
        <dbReference type="EMBL" id="KKY39601.1"/>
    </source>
</evidence>
<sequence>MSSDFDPTNATVWTGTPGLYAIFNIDGQTALDEDRDAKPQVIHGWEYGDSFSVSNVNQLWQLADIGDKKWLVINKKTGHYLAAKEDGGSVVPQTGDADMNSAHWRVTMAEAGDLYKLYIYSVKFNGNCLTLTNGSSSNGAKINCATQNKVKKGQIWVVKKQN</sequence>
<organism evidence="2 3">
    <name type="scientific">Diaporthe ampelina</name>
    <dbReference type="NCBI Taxonomy" id="1214573"/>
    <lineage>
        <taxon>Eukaryota</taxon>
        <taxon>Fungi</taxon>
        <taxon>Dikarya</taxon>
        <taxon>Ascomycota</taxon>
        <taxon>Pezizomycotina</taxon>
        <taxon>Sordariomycetes</taxon>
        <taxon>Sordariomycetidae</taxon>
        <taxon>Diaporthales</taxon>
        <taxon>Diaporthaceae</taxon>
        <taxon>Diaporthe</taxon>
    </lineage>
</organism>
<dbReference type="EMBL" id="LCUC01000015">
    <property type="protein sequence ID" value="KKY39601.1"/>
    <property type="molecule type" value="Genomic_DNA"/>
</dbReference>